<evidence type="ECO:0000313" key="5">
    <source>
        <dbReference type="EMBL" id="BAE85784.1"/>
    </source>
</evidence>
<keyword evidence="1" id="KW-0813">Transport</keyword>
<dbReference type="InterPro" id="IPR017871">
    <property type="entry name" value="ABC_transporter-like_CS"/>
</dbReference>
<dbReference type="GO" id="GO:0022857">
    <property type="term" value="F:transmembrane transporter activity"/>
    <property type="evidence" value="ECO:0007669"/>
    <property type="project" value="TreeGrafter"/>
</dbReference>
<evidence type="ECO:0000256" key="2">
    <source>
        <dbReference type="ARBA" id="ARBA00022741"/>
    </source>
</evidence>
<dbReference type="Proteomes" id="UP000001946">
    <property type="component" value="Chromosome"/>
</dbReference>
<accession>Q24QA8</accession>
<dbReference type="KEGG" id="dsy:DSY3995"/>
<organism evidence="5 6">
    <name type="scientific">Desulfitobacterium hafniense (strain Y51)</name>
    <dbReference type="NCBI Taxonomy" id="138119"/>
    <lineage>
        <taxon>Bacteria</taxon>
        <taxon>Bacillati</taxon>
        <taxon>Bacillota</taxon>
        <taxon>Clostridia</taxon>
        <taxon>Eubacteriales</taxon>
        <taxon>Desulfitobacteriaceae</taxon>
        <taxon>Desulfitobacterium</taxon>
    </lineage>
</organism>
<keyword evidence="3" id="KW-0067">ATP-binding</keyword>
<dbReference type="GO" id="GO:0016887">
    <property type="term" value="F:ATP hydrolysis activity"/>
    <property type="evidence" value="ECO:0007669"/>
    <property type="project" value="InterPro"/>
</dbReference>
<evidence type="ECO:0000313" key="6">
    <source>
        <dbReference type="Proteomes" id="UP000001946"/>
    </source>
</evidence>
<evidence type="ECO:0000256" key="3">
    <source>
        <dbReference type="ARBA" id="ARBA00022840"/>
    </source>
</evidence>
<dbReference type="CDD" id="cd03255">
    <property type="entry name" value="ABC_MJ0796_LolCDE_FtsE"/>
    <property type="match status" value="1"/>
</dbReference>
<reference evidence="5 6" key="1">
    <citation type="journal article" date="2006" name="J. Bacteriol.">
        <title>Complete genome sequence of the dehalorespiring bacterium Desulfitobacterium hafniense Y51 and comparison with Dehalococcoides ethenogenes 195.</title>
        <authorList>
            <person name="Nonaka H."/>
            <person name="Keresztes G."/>
            <person name="Shinoda Y."/>
            <person name="Ikenaga Y."/>
            <person name="Abe M."/>
            <person name="Naito K."/>
            <person name="Inatomi K."/>
            <person name="Furukawa K."/>
            <person name="Inui M."/>
            <person name="Yukawa H."/>
        </authorList>
    </citation>
    <scope>NUCLEOTIDE SEQUENCE [LARGE SCALE GENOMIC DNA]</scope>
    <source>
        <strain evidence="5 6">Y51</strain>
    </source>
</reference>
<dbReference type="InterPro" id="IPR027417">
    <property type="entry name" value="P-loop_NTPase"/>
</dbReference>
<proteinExistence type="predicted"/>
<evidence type="ECO:0000259" key="4">
    <source>
        <dbReference type="PROSITE" id="PS50893"/>
    </source>
</evidence>
<keyword evidence="2" id="KW-0547">Nucleotide-binding</keyword>
<name>Q24QA8_DESHY</name>
<dbReference type="STRING" id="138119.DSY3995"/>
<dbReference type="PANTHER" id="PTHR24220:SF86">
    <property type="entry name" value="ABC TRANSPORTER ABCH.1"/>
    <property type="match status" value="1"/>
</dbReference>
<dbReference type="GO" id="GO:0098796">
    <property type="term" value="C:membrane protein complex"/>
    <property type="evidence" value="ECO:0007669"/>
    <property type="project" value="UniProtKB-ARBA"/>
</dbReference>
<gene>
    <name evidence="5" type="ordered locus">DSY3995</name>
</gene>
<dbReference type="Gene3D" id="3.40.50.300">
    <property type="entry name" value="P-loop containing nucleotide triphosphate hydrolases"/>
    <property type="match status" value="1"/>
</dbReference>
<sequence length="234" mass="25734">MKMSLIKVDHVAKIYQGGEGTVYALKDTNLQVLQGQFLALLGPSGSGKSTLLSILGALNPPTEGKVFIDDIDIYGLDEERRADFRHEYIGFVFQQYQLIPYLTALENVMLPLAITRHSDRTQREMAQKVLEKVGLGSKSLRLPNQLSGGEQNRVAIARAIVNNPVILFADEPTGSLDTKTAKEILELFQALNKEGQTIIMVTHNLENLAYVSHAVQIRDGIIEKAPQPVVGGVI</sequence>
<dbReference type="InterPro" id="IPR015854">
    <property type="entry name" value="ABC_transpr_LolD-like"/>
</dbReference>
<dbReference type="InterPro" id="IPR003439">
    <property type="entry name" value="ABC_transporter-like_ATP-bd"/>
</dbReference>
<dbReference type="InterPro" id="IPR003593">
    <property type="entry name" value="AAA+_ATPase"/>
</dbReference>
<feature type="domain" description="ABC transporter" evidence="4">
    <location>
        <begin position="6"/>
        <end position="234"/>
    </location>
</feature>
<dbReference type="SUPFAM" id="SSF52540">
    <property type="entry name" value="P-loop containing nucleoside triphosphate hydrolases"/>
    <property type="match status" value="1"/>
</dbReference>
<dbReference type="AlphaFoldDB" id="Q24QA8"/>
<dbReference type="PANTHER" id="PTHR24220">
    <property type="entry name" value="IMPORT ATP-BINDING PROTEIN"/>
    <property type="match status" value="1"/>
</dbReference>
<dbReference type="EMBL" id="AP008230">
    <property type="protein sequence ID" value="BAE85784.1"/>
    <property type="molecule type" value="Genomic_DNA"/>
</dbReference>
<dbReference type="PROSITE" id="PS50893">
    <property type="entry name" value="ABC_TRANSPORTER_2"/>
    <property type="match status" value="1"/>
</dbReference>
<dbReference type="GO" id="GO:0005886">
    <property type="term" value="C:plasma membrane"/>
    <property type="evidence" value="ECO:0007669"/>
    <property type="project" value="TreeGrafter"/>
</dbReference>
<dbReference type="GO" id="GO:0005524">
    <property type="term" value="F:ATP binding"/>
    <property type="evidence" value="ECO:0007669"/>
    <property type="project" value="UniProtKB-KW"/>
</dbReference>
<dbReference type="PROSITE" id="PS00211">
    <property type="entry name" value="ABC_TRANSPORTER_1"/>
    <property type="match status" value="1"/>
</dbReference>
<evidence type="ECO:0000256" key="1">
    <source>
        <dbReference type="ARBA" id="ARBA00022448"/>
    </source>
</evidence>
<dbReference type="InterPro" id="IPR017911">
    <property type="entry name" value="MacB-like_ATP-bd"/>
</dbReference>
<dbReference type="eggNOG" id="COG1136">
    <property type="taxonomic scope" value="Bacteria"/>
</dbReference>
<dbReference type="Pfam" id="PF00005">
    <property type="entry name" value="ABC_tran"/>
    <property type="match status" value="1"/>
</dbReference>
<dbReference type="HOGENOM" id="CLU_000604_1_22_9"/>
<dbReference type="FunFam" id="3.40.50.300:FF:000032">
    <property type="entry name" value="Export ABC transporter ATP-binding protein"/>
    <property type="match status" value="1"/>
</dbReference>
<keyword evidence="6" id="KW-1185">Reference proteome</keyword>
<protein>
    <recommendedName>
        <fullName evidence="4">ABC transporter domain-containing protein</fullName>
    </recommendedName>
</protein>
<dbReference type="SMART" id="SM00382">
    <property type="entry name" value="AAA"/>
    <property type="match status" value="1"/>
</dbReference>